<keyword evidence="2" id="KW-0614">Plasmid</keyword>
<name>A0A1W6WY88_BACTU</name>
<keyword evidence="3" id="KW-1185">Reference proteome</keyword>
<keyword evidence="1" id="KW-1133">Transmembrane helix</keyword>
<keyword evidence="1" id="KW-0472">Membrane</keyword>
<evidence type="ECO:0000256" key="1">
    <source>
        <dbReference type="SAM" id="Phobius"/>
    </source>
</evidence>
<evidence type="ECO:0000313" key="3">
    <source>
        <dbReference type="Proteomes" id="UP000194143"/>
    </source>
</evidence>
<accession>A0A1W6WY88</accession>
<evidence type="ECO:0000313" key="2">
    <source>
        <dbReference type="EMBL" id="ARP61545.1"/>
    </source>
</evidence>
<dbReference type="Proteomes" id="UP000194143">
    <property type="component" value="Plasmid poh1"/>
</dbReference>
<keyword evidence="1" id="KW-0812">Transmembrane</keyword>
<dbReference type="EMBL" id="CP021062">
    <property type="protein sequence ID" value="ARP61545.1"/>
    <property type="molecule type" value="Genomic_DNA"/>
</dbReference>
<geneLocation type="plasmid" evidence="2 3">
    <name>poh1</name>
</geneLocation>
<dbReference type="AlphaFoldDB" id="A0A1W6WY88"/>
<organism evidence="2 3">
    <name type="scientific">Bacillus thuringiensis</name>
    <dbReference type="NCBI Taxonomy" id="1428"/>
    <lineage>
        <taxon>Bacteria</taxon>
        <taxon>Bacillati</taxon>
        <taxon>Bacillota</taxon>
        <taxon>Bacilli</taxon>
        <taxon>Bacillales</taxon>
        <taxon>Bacillaceae</taxon>
        <taxon>Bacillus</taxon>
        <taxon>Bacillus cereus group</taxon>
    </lineage>
</organism>
<gene>
    <name evidence="2" type="ORF">CAB88_31295</name>
</gene>
<feature type="transmembrane region" description="Helical" evidence="1">
    <location>
        <begin position="18"/>
        <end position="37"/>
    </location>
</feature>
<reference evidence="2 3" key="1">
    <citation type="submission" date="2017-04" db="EMBL/GenBank/DDBJ databases">
        <title>Complete Genome Sequence of Bacillus thuringiensis type Strain ATCC 10792.</title>
        <authorList>
            <person name="Oh D.-H."/>
            <person name="Park B.-J."/>
            <person name="Shuai W."/>
            <person name="Chelliah R."/>
        </authorList>
    </citation>
    <scope>NUCLEOTIDE SEQUENCE [LARGE SCALE GENOMIC DNA]</scope>
    <source>
        <strain evidence="2 3">ATCC 10792</strain>
        <plasmid evidence="2 3">poh1</plasmid>
    </source>
</reference>
<sequence length="61" mass="7070">MCLRSRTKQNCKSAILEISLPSVVSASLAMFILNIFLKRLNEFTYRSSSKLKNFAYNFIYV</sequence>
<protein>
    <submittedName>
        <fullName evidence="2">Uncharacterized protein</fullName>
    </submittedName>
</protein>
<proteinExistence type="predicted"/>